<dbReference type="RefSeq" id="WP_139167776.1">
    <property type="nucleotide sequence ID" value="NZ_FMXQ01000003.1"/>
</dbReference>
<sequence>MSKHIQISMPRKGGGHSLRVVATLIAFLGFVPGGAALAENSTHRLQGLFCNTEKQVNETLGYMRRVSPRVAVERTNNSAIVCTFVDLLHYVVEHPVVIEEIGGSFPLFKYEGSLVGVEVGGAIRPVTPPVNVFFVMPEKLVDAPLEGRA</sequence>
<dbReference type="Proteomes" id="UP000199071">
    <property type="component" value="Unassembled WGS sequence"/>
</dbReference>
<evidence type="ECO:0000313" key="1">
    <source>
        <dbReference type="EMBL" id="SDB20396.1"/>
    </source>
</evidence>
<keyword evidence="2" id="KW-1185">Reference proteome</keyword>
<dbReference type="EMBL" id="FMXQ01000003">
    <property type="protein sequence ID" value="SDB20396.1"/>
    <property type="molecule type" value="Genomic_DNA"/>
</dbReference>
<dbReference type="AlphaFoldDB" id="A0A1G6BIF8"/>
<gene>
    <name evidence="1" type="ORF">SAMN02982931_01491</name>
</gene>
<protein>
    <submittedName>
        <fullName evidence="1">Uncharacterized protein</fullName>
    </submittedName>
</protein>
<dbReference type="OrthoDB" id="8479783at2"/>
<evidence type="ECO:0000313" key="2">
    <source>
        <dbReference type="Proteomes" id="UP000199071"/>
    </source>
</evidence>
<dbReference type="STRING" id="665467.SAMN02982931_01491"/>
<proteinExistence type="predicted"/>
<accession>A0A1G6BIF8</accession>
<organism evidence="1 2">
    <name type="scientific">Bauldia litoralis</name>
    <dbReference type="NCBI Taxonomy" id="665467"/>
    <lineage>
        <taxon>Bacteria</taxon>
        <taxon>Pseudomonadati</taxon>
        <taxon>Pseudomonadota</taxon>
        <taxon>Alphaproteobacteria</taxon>
        <taxon>Hyphomicrobiales</taxon>
        <taxon>Kaistiaceae</taxon>
        <taxon>Bauldia</taxon>
    </lineage>
</organism>
<reference evidence="1 2" key="1">
    <citation type="submission" date="2016-10" db="EMBL/GenBank/DDBJ databases">
        <authorList>
            <person name="de Groot N.N."/>
        </authorList>
    </citation>
    <scope>NUCLEOTIDE SEQUENCE [LARGE SCALE GENOMIC DNA]</scope>
    <source>
        <strain evidence="1 2">ATCC 35022</strain>
    </source>
</reference>
<name>A0A1G6BIF8_9HYPH</name>